<evidence type="ECO:0000313" key="2">
    <source>
        <dbReference type="EnsemblMetazoa" id="GBRI019456-PA"/>
    </source>
</evidence>
<keyword evidence="1" id="KW-1133">Transmembrane helix</keyword>
<evidence type="ECO:0000313" key="3">
    <source>
        <dbReference type="Proteomes" id="UP000091820"/>
    </source>
</evidence>
<dbReference type="AlphaFoldDB" id="A0A1A9WH31"/>
<dbReference type="STRING" id="37001.A0A1A9WH31"/>
<dbReference type="EnsemblMetazoa" id="GBRI019456-RA">
    <property type="protein sequence ID" value="GBRI019456-PA"/>
    <property type="gene ID" value="GBRI019456"/>
</dbReference>
<keyword evidence="1" id="KW-0472">Membrane</keyword>
<reference evidence="2" key="2">
    <citation type="submission" date="2020-05" db="UniProtKB">
        <authorList>
            <consortium name="EnsemblMetazoa"/>
        </authorList>
    </citation>
    <scope>IDENTIFICATION</scope>
    <source>
        <strain evidence="2">IAEA</strain>
    </source>
</reference>
<keyword evidence="3" id="KW-1185">Reference proteome</keyword>
<evidence type="ECO:0000256" key="1">
    <source>
        <dbReference type="SAM" id="Phobius"/>
    </source>
</evidence>
<proteinExistence type="predicted"/>
<protein>
    <submittedName>
        <fullName evidence="2">Uncharacterized protein</fullName>
    </submittedName>
</protein>
<reference evidence="3" key="1">
    <citation type="submission" date="2014-03" db="EMBL/GenBank/DDBJ databases">
        <authorList>
            <person name="Aksoy S."/>
            <person name="Warren W."/>
            <person name="Wilson R.K."/>
        </authorList>
    </citation>
    <scope>NUCLEOTIDE SEQUENCE [LARGE SCALE GENOMIC DNA]</scope>
    <source>
        <strain evidence="3">IAEA</strain>
    </source>
</reference>
<accession>A0A1A9WH31</accession>
<name>A0A1A9WH31_9MUSC</name>
<keyword evidence="1" id="KW-0812">Transmembrane</keyword>
<dbReference type="VEuPathDB" id="VectorBase:GBRI019456"/>
<feature type="transmembrane region" description="Helical" evidence="1">
    <location>
        <begin position="335"/>
        <end position="359"/>
    </location>
</feature>
<organism evidence="2 3">
    <name type="scientific">Glossina brevipalpis</name>
    <dbReference type="NCBI Taxonomy" id="37001"/>
    <lineage>
        <taxon>Eukaryota</taxon>
        <taxon>Metazoa</taxon>
        <taxon>Ecdysozoa</taxon>
        <taxon>Arthropoda</taxon>
        <taxon>Hexapoda</taxon>
        <taxon>Insecta</taxon>
        <taxon>Pterygota</taxon>
        <taxon>Neoptera</taxon>
        <taxon>Endopterygota</taxon>
        <taxon>Diptera</taxon>
        <taxon>Brachycera</taxon>
        <taxon>Muscomorpha</taxon>
        <taxon>Hippoboscoidea</taxon>
        <taxon>Glossinidae</taxon>
        <taxon>Glossina</taxon>
    </lineage>
</organism>
<dbReference type="Proteomes" id="UP000091820">
    <property type="component" value="Unassembled WGS sequence"/>
</dbReference>
<sequence length="395" mass="45839">MYSCKAPTSNKVLGTVYALIEINKIVTRVPREYDIGLIFDVTLSNTDSDKKEMLEYSIRSDGTCILNISSALMIDNMGSVMGGDFGFIEAGASDHVSLIWPTVSLYNRVGICPIVIISTNARNDEFHLKQLIKFDTRFDIIDPEGHTFKKHKNYKDCNNWDKEYLKNCIPVDCEERYFGLRSFYNETAEKCLEIPRCTGTFEFYDHFTNECIDTRFFVTEEDLKNIREGKYDDNVLNLKPQNRGYKFVRWTLLEAPWLSWLKRLSSKQEIETFKTTFKEPSDVKNMFSNFFGHDFYKRSALHAHKTVSKEEEWMYPKTEDHERVPLWMKGLGDGILIVFAAVTIYVVICFIIFLVVTWLSRRPCRESDGHIRSMISTPVSSDINIHTPSSLLSQR</sequence>